<keyword evidence="2" id="KW-1048">Host nucleus</keyword>
<sequence>MLAHQQVKSVPHHHEDRQWDARFNVQTEEDLTQLVDAIRADYVGGKLKYILIGGPEVGTRSYQDDYQVRHVHVAAIFHNRASKRSILKNWKIKEGNGYYLVPRNRDLPYSGWRDHHTKLFSKVKATELIIYEDGDLPKDQKKQKVEASEEEKKRKIDDILIEMKDMLKDEKDEECFKKFPKHYLTYGEKLKSTLKQRRITACNEGNPHLWLTGWPGTGKTAVMTFIYPKLFKKNLFNRFFDCYDQKEHTHIMLEDLDHEAVLKLSINFIKTLCDEAGFAIDQKYKTPQLARTTVLVTSNFRIKDLVPEGAGFDQNLAAICRRFWECDVHAMLRLLQLKLVPKMERAALKKEGNTDMSKLFLDWDYVTDTPTGKRLKEPMEYQQIIRDYFYALTS</sequence>
<dbReference type="SUPFAM" id="SSF52540">
    <property type="entry name" value="P-loop containing nucleoside triphosphate hydrolases"/>
    <property type="match status" value="1"/>
</dbReference>
<proteinExistence type="predicted"/>
<protein>
    <submittedName>
        <fullName evidence="3">Replication protein</fullName>
    </submittedName>
</protein>
<evidence type="ECO:0000313" key="3">
    <source>
        <dbReference type="EMBL" id="QTE03982.1"/>
    </source>
</evidence>
<organism evidence="3">
    <name type="scientific">Luscinia sibilans parvo-like hybrid virus</name>
    <dbReference type="NCBI Taxonomy" id="2794515"/>
    <lineage>
        <taxon>Viruses</taxon>
        <taxon>Monodnaviria</taxon>
        <taxon>Shotokuvirae</taxon>
        <taxon>Cossaviricota</taxon>
        <taxon>Quintoviricetes</taxon>
        <taxon>Piccovirales</taxon>
        <taxon>Parvoviridae</taxon>
    </lineage>
</organism>
<dbReference type="EMBL" id="MW046538">
    <property type="protein sequence ID" value="QTE03982.1"/>
    <property type="molecule type" value="Genomic_DNA"/>
</dbReference>
<comment type="subcellular location">
    <subcellularLocation>
        <location evidence="1">Host nucleus</location>
    </subcellularLocation>
</comment>
<dbReference type="Gene3D" id="3.40.50.300">
    <property type="entry name" value="P-loop containing nucleotide triphosphate hydrolases"/>
    <property type="match status" value="1"/>
</dbReference>
<evidence type="ECO:0000256" key="2">
    <source>
        <dbReference type="ARBA" id="ARBA00022562"/>
    </source>
</evidence>
<reference evidence="3" key="1">
    <citation type="submission" date="2020-09" db="EMBL/GenBank/DDBJ databases">
        <title>Parvovirus dark matter in the feces of wild birds.</title>
        <authorList>
            <person name="Dai Z."/>
            <person name="Yang S."/>
            <person name="Zhang W."/>
        </authorList>
    </citation>
    <scope>NUCLEOTIDE SEQUENCE</scope>
    <source>
        <strain evidence="3">Rtr167par08</strain>
    </source>
</reference>
<dbReference type="GO" id="GO:0042025">
    <property type="term" value="C:host cell nucleus"/>
    <property type="evidence" value="ECO:0007669"/>
    <property type="project" value="UniProtKB-SubCell"/>
</dbReference>
<accession>A0A8A4XDU6</accession>
<dbReference type="InterPro" id="IPR027417">
    <property type="entry name" value="P-loop_NTPase"/>
</dbReference>
<name>A0A8A4XDU6_9VIRU</name>
<evidence type="ECO:0000256" key="1">
    <source>
        <dbReference type="ARBA" id="ARBA00004147"/>
    </source>
</evidence>